<comment type="caution">
    <text evidence="2">The sequence shown here is derived from an EMBL/GenBank/DDBJ whole genome shotgun (WGS) entry which is preliminary data.</text>
</comment>
<dbReference type="Pfam" id="PF14344">
    <property type="entry name" value="DUF4397"/>
    <property type="match status" value="1"/>
</dbReference>
<organism evidence="2 3">
    <name type="scientific">Chitinophaga cymbidii</name>
    <dbReference type="NCBI Taxonomy" id="1096750"/>
    <lineage>
        <taxon>Bacteria</taxon>
        <taxon>Pseudomonadati</taxon>
        <taxon>Bacteroidota</taxon>
        <taxon>Chitinophagia</taxon>
        <taxon>Chitinophagales</taxon>
        <taxon>Chitinophagaceae</taxon>
        <taxon>Chitinophaga</taxon>
    </lineage>
</organism>
<evidence type="ECO:0000313" key="3">
    <source>
        <dbReference type="Proteomes" id="UP000321436"/>
    </source>
</evidence>
<evidence type="ECO:0000259" key="1">
    <source>
        <dbReference type="Pfam" id="PF14344"/>
    </source>
</evidence>
<keyword evidence="3" id="KW-1185">Reference proteome</keyword>
<proteinExistence type="predicted"/>
<name>A0A512RM57_9BACT</name>
<dbReference type="InterPro" id="IPR025510">
    <property type="entry name" value="DUF4397"/>
</dbReference>
<gene>
    <name evidence="2" type="ORF">CCY01nite_30450</name>
</gene>
<dbReference type="AlphaFoldDB" id="A0A512RM57"/>
<sequence>MINNNNRQLNQFINKKESMVTKKNRIWAMLALVVAISGLASCLKNESTPQKPYTTLVFFSAAPVSYSTDIWVNGAKAASNLTYATGGGINADPGSLKIDFKRSSGDSLLATTTASYDTMGYYTHFLYGTSPLDVYTIDESLTFADISTTKSNVRFFHMSADVGPVDFYINTNKVSPSRYYNDFQGGMYDEFMAVDPNTATITVKAAGTDSTIAVKNDVQLAQGYPHTIVLTGISANTGDFKPKITVLNH</sequence>
<accession>A0A512RM57</accession>
<evidence type="ECO:0000313" key="2">
    <source>
        <dbReference type="EMBL" id="GEP96785.1"/>
    </source>
</evidence>
<feature type="domain" description="DUF4397" evidence="1">
    <location>
        <begin position="151"/>
        <end position="237"/>
    </location>
</feature>
<reference evidence="2 3" key="1">
    <citation type="submission" date="2019-07" db="EMBL/GenBank/DDBJ databases">
        <title>Whole genome shotgun sequence of Chitinophaga cymbidii NBRC 109752.</title>
        <authorList>
            <person name="Hosoyama A."/>
            <person name="Uohara A."/>
            <person name="Ohji S."/>
            <person name="Ichikawa N."/>
        </authorList>
    </citation>
    <scope>NUCLEOTIDE SEQUENCE [LARGE SCALE GENOMIC DNA]</scope>
    <source>
        <strain evidence="2 3">NBRC 109752</strain>
    </source>
</reference>
<dbReference type="EMBL" id="BKAU01000002">
    <property type="protein sequence ID" value="GEP96785.1"/>
    <property type="molecule type" value="Genomic_DNA"/>
</dbReference>
<dbReference type="Proteomes" id="UP000321436">
    <property type="component" value="Unassembled WGS sequence"/>
</dbReference>
<protein>
    <recommendedName>
        <fullName evidence="1">DUF4397 domain-containing protein</fullName>
    </recommendedName>
</protein>
<dbReference type="OrthoDB" id="652342at2"/>